<dbReference type="EMBL" id="QRBB01000001">
    <property type="protein sequence ID" value="RDS77397.1"/>
    <property type="molecule type" value="Genomic_DNA"/>
</dbReference>
<evidence type="ECO:0000256" key="15">
    <source>
        <dbReference type="SAM" id="Phobius"/>
    </source>
</evidence>
<dbReference type="InterPro" id="IPR042240">
    <property type="entry name" value="CHASE_sf"/>
</dbReference>
<dbReference type="InterPro" id="IPR000700">
    <property type="entry name" value="PAS-assoc_C"/>
</dbReference>
<dbReference type="Proteomes" id="UP000254101">
    <property type="component" value="Unassembled WGS sequence"/>
</dbReference>
<dbReference type="SUPFAM" id="SSF47384">
    <property type="entry name" value="Homodimeric domain of signal transducing histidine kinase"/>
    <property type="match status" value="1"/>
</dbReference>
<dbReference type="CDD" id="cd17546">
    <property type="entry name" value="REC_hyHK_CKI1_RcsC-like"/>
    <property type="match status" value="1"/>
</dbReference>
<keyword evidence="8" id="KW-0547">Nucleotide-binding</keyword>
<dbReference type="InterPro" id="IPR036890">
    <property type="entry name" value="HATPase_C_sf"/>
</dbReference>
<dbReference type="Pfam" id="PF00512">
    <property type="entry name" value="HisKA"/>
    <property type="match status" value="1"/>
</dbReference>
<evidence type="ECO:0000256" key="13">
    <source>
        <dbReference type="ARBA" id="ARBA00023136"/>
    </source>
</evidence>
<evidence type="ECO:0000256" key="9">
    <source>
        <dbReference type="ARBA" id="ARBA00022777"/>
    </source>
</evidence>
<dbReference type="SUPFAM" id="SSF55785">
    <property type="entry name" value="PYP-like sensor domain (PAS domain)"/>
    <property type="match status" value="1"/>
</dbReference>
<dbReference type="Pfam" id="PF08447">
    <property type="entry name" value="PAS_3"/>
    <property type="match status" value="1"/>
</dbReference>
<feature type="domain" description="Response regulatory" evidence="17">
    <location>
        <begin position="930"/>
        <end position="1052"/>
    </location>
</feature>
<feature type="transmembrane region" description="Helical" evidence="15">
    <location>
        <begin position="21"/>
        <end position="40"/>
    </location>
</feature>
<evidence type="ECO:0000259" key="16">
    <source>
        <dbReference type="PROSITE" id="PS50109"/>
    </source>
</evidence>
<reference evidence="21 22" key="1">
    <citation type="submission" date="2018-07" db="EMBL/GenBank/DDBJ databases">
        <title>Erythrobacter nanhaiensis sp. nov., a novel member of the genus Erythrobacter isolated from the South China Sea.</title>
        <authorList>
            <person name="Chen X."/>
            <person name="Liu J."/>
        </authorList>
    </citation>
    <scope>NUCLEOTIDE SEQUENCE [LARGE SCALE GENOMIC DNA]</scope>
    <source>
        <strain evidence="21 22">S-5</strain>
    </source>
</reference>
<evidence type="ECO:0000313" key="21">
    <source>
        <dbReference type="EMBL" id="RDS77397.1"/>
    </source>
</evidence>
<dbReference type="FunFam" id="1.10.287.130:FF:000004">
    <property type="entry name" value="Ethylene receptor 1"/>
    <property type="match status" value="1"/>
</dbReference>
<dbReference type="SUPFAM" id="SSF55874">
    <property type="entry name" value="ATPase domain of HSP90 chaperone/DNA topoisomerase II/histidine kinase"/>
    <property type="match status" value="1"/>
</dbReference>
<dbReference type="SMART" id="SM00448">
    <property type="entry name" value="REC"/>
    <property type="match status" value="1"/>
</dbReference>
<evidence type="ECO:0000256" key="2">
    <source>
        <dbReference type="ARBA" id="ARBA00004651"/>
    </source>
</evidence>
<accession>A0A395LLY4</accession>
<evidence type="ECO:0000259" key="20">
    <source>
        <dbReference type="PROSITE" id="PS50839"/>
    </source>
</evidence>
<dbReference type="Gene3D" id="3.30.450.350">
    <property type="entry name" value="CHASE domain"/>
    <property type="match status" value="1"/>
</dbReference>
<dbReference type="CDD" id="cd16922">
    <property type="entry name" value="HATPase_EvgS-ArcB-TorS-like"/>
    <property type="match status" value="1"/>
</dbReference>
<keyword evidence="11 15" id="KW-1133">Transmembrane helix</keyword>
<evidence type="ECO:0000256" key="14">
    <source>
        <dbReference type="PROSITE-ProRule" id="PRU00169"/>
    </source>
</evidence>
<feature type="transmembrane region" description="Helical" evidence="15">
    <location>
        <begin position="133"/>
        <end position="154"/>
    </location>
</feature>
<dbReference type="EC" id="2.7.13.3" evidence="3"/>
<keyword evidence="5 14" id="KW-0597">Phosphoprotein</keyword>
<evidence type="ECO:0000256" key="12">
    <source>
        <dbReference type="ARBA" id="ARBA00023012"/>
    </source>
</evidence>
<feature type="transmembrane region" description="Helical" evidence="15">
    <location>
        <begin position="100"/>
        <end position="121"/>
    </location>
</feature>
<feature type="transmembrane region" description="Helical" evidence="15">
    <location>
        <begin position="46"/>
        <end position="65"/>
    </location>
</feature>
<dbReference type="PROSITE" id="PS50110">
    <property type="entry name" value="RESPONSE_REGULATORY"/>
    <property type="match status" value="1"/>
</dbReference>
<dbReference type="InterPro" id="IPR005467">
    <property type="entry name" value="His_kinase_dom"/>
</dbReference>
<dbReference type="InterPro" id="IPR036641">
    <property type="entry name" value="HPT_dom_sf"/>
</dbReference>
<dbReference type="CDD" id="cd00130">
    <property type="entry name" value="PAS"/>
    <property type="match status" value="1"/>
</dbReference>
<dbReference type="Pfam" id="PF05231">
    <property type="entry name" value="MASE1"/>
    <property type="match status" value="1"/>
</dbReference>
<dbReference type="SMART" id="SM00086">
    <property type="entry name" value="PAC"/>
    <property type="match status" value="1"/>
</dbReference>
<dbReference type="InterPro" id="IPR004358">
    <property type="entry name" value="Sig_transdc_His_kin-like_C"/>
</dbReference>
<dbReference type="PANTHER" id="PTHR45339:SF1">
    <property type="entry name" value="HYBRID SIGNAL TRANSDUCTION HISTIDINE KINASE J"/>
    <property type="match status" value="1"/>
</dbReference>
<dbReference type="InterPro" id="IPR001789">
    <property type="entry name" value="Sig_transdc_resp-reg_receiver"/>
</dbReference>
<evidence type="ECO:0000313" key="22">
    <source>
        <dbReference type="Proteomes" id="UP000254101"/>
    </source>
</evidence>
<evidence type="ECO:0000256" key="1">
    <source>
        <dbReference type="ARBA" id="ARBA00000085"/>
    </source>
</evidence>
<dbReference type="InterPro" id="IPR003594">
    <property type="entry name" value="HATPase_dom"/>
</dbReference>
<dbReference type="InterPro" id="IPR013655">
    <property type="entry name" value="PAS_fold_3"/>
</dbReference>
<dbReference type="RefSeq" id="WP_115491615.1">
    <property type="nucleotide sequence ID" value="NZ_JACHWW010000001.1"/>
</dbReference>
<feature type="transmembrane region" description="Helical" evidence="15">
    <location>
        <begin position="215"/>
        <end position="234"/>
    </location>
</feature>
<evidence type="ECO:0000256" key="4">
    <source>
        <dbReference type="ARBA" id="ARBA00022475"/>
    </source>
</evidence>
<dbReference type="InterPro" id="IPR036097">
    <property type="entry name" value="HisK_dim/P_sf"/>
</dbReference>
<sequence length="1163" mass="127395">MVQIQTDMREDMPRRGLDLRLVRDVALLAIGYFVGGYIGISLAVPPGYATIVWPASGVALCALLVRGSRVWPGVWLGSFALNAIMASGGSTTLAESWPAFAIATALGVGASLQAVAGLAMARRFNAGLELANLRRLVVALVLVVVLPCLIAPTIGVSTLLVAGAIDPSMVTGNWLTWYAGDVLGVSLILPILLLSSRSPVAVRWRGRSLQGASTLVALSLAGTLLLTFYAWQFLSEREYNQAEANLAAMAATTDGALRYRLEIYQRALEGGAAFVTVNGAPTPSEWREYVARLDIERTYPGMHGFGVFEEVADDDLAEFRQRFAGEFGDRFAVHPQVDRSRHFIINRVEPLSENLAALGLNLAFEEGRREAIALSTARQDPVLTRPIVLVQDEDQGAGFLLVSPILDEAGQPTGRWVFAPLVAEELFTGLTPQQGTDFAFEVFHGDEPLEEALLYASDEVAEDPRFEALRTISMAGQPFTLRWSSLRAFENRSLSSAPVLALFSGFTITILLGILLVIFIRRESHVLREVQEATAELAERNRMLELAEATAHIGHWHLDLATHQIRWSDEVHRLHGLEPGDTPELEKAIEFYHPDDRSIVEESLEAAMTTHVSYRFKARLLTTKGDLRHVEVRGRVETDEYGEPAALIGVIIDRTDETQMRERLTETIEEARAADRAKSSFLANMSHEIRTPMNGVLGFTELALAEEKVPEQKRRLQMIADSGNAMLRLLNDLLDFAKIEAKQMAIVSEPTDLRHTLGSCQRLMEPVARERGIGLILEIDPKVPARIKIDKMRLRQIVLNLLGNALKFTEEGEVQISASISRRKADEADMIFITVRDTGIGIAEDRLESIFGKFTQADDTTARRYGGTGLGLPISAELAELMGGELRAESEFGKGSVFILSLPFRESDEDVVSEPVAAPLETCSHTVRLKILIAEDNPVNQELTMAMVEKSGHDCSLARDGHEAVEAVVRANREGQPFDMVLMDMQMPNMDGLEASRAIRDAGIEKEALPIIAVTANAYSDDIQRCMDAGMQGHLAKPLRMGALCAAIGQWSPRIESRAQPVEEPFEQETDPRLNAMFADRKVAAIEAIDAAIGQGSLTEAERDEIAGLLHQIAGVAAYFGQQELGDFCRASQHGLKDAGDMGQALALLEAVRERLLPGPTTV</sequence>
<dbReference type="Gene3D" id="3.40.50.2300">
    <property type="match status" value="1"/>
</dbReference>
<dbReference type="InterPro" id="IPR001610">
    <property type="entry name" value="PAC"/>
</dbReference>
<comment type="caution">
    <text evidence="21">The sequence shown here is derived from an EMBL/GenBank/DDBJ whole genome shotgun (WGS) entry which is preliminary data.</text>
</comment>
<evidence type="ECO:0000256" key="5">
    <source>
        <dbReference type="ARBA" id="ARBA00022553"/>
    </source>
</evidence>
<organism evidence="21 22">
    <name type="scientific">Alteriqipengyuania lutimaris</name>
    <dbReference type="NCBI Taxonomy" id="1538146"/>
    <lineage>
        <taxon>Bacteria</taxon>
        <taxon>Pseudomonadati</taxon>
        <taxon>Pseudomonadota</taxon>
        <taxon>Alphaproteobacteria</taxon>
        <taxon>Sphingomonadales</taxon>
        <taxon>Erythrobacteraceae</taxon>
        <taxon>Alteriqipengyuania</taxon>
    </lineage>
</organism>
<keyword evidence="6" id="KW-0808">Transferase</keyword>
<dbReference type="Pfam" id="PF03924">
    <property type="entry name" value="CHASE"/>
    <property type="match status" value="1"/>
</dbReference>
<dbReference type="PRINTS" id="PR00344">
    <property type="entry name" value="BCTRLSENSOR"/>
</dbReference>
<dbReference type="InterPro" id="IPR011006">
    <property type="entry name" value="CheY-like_superfamily"/>
</dbReference>
<dbReference type="Gene3D" id="3.30.565.10">
    <property type="entry name" value="Histidine kinase-like ATPase, C-terminal domain"/>
    <property type="match status" value="1"/>
</dbReference>
<evidence type="ECO:0000256" key="3">
    <source>
        <dbReference type="ARBA" id="ARBA00012438"/>
    </source>
</evidence>
<name>A0A395LLY4_9SPHN</name>
<dbReference type="PROSITE" id="PS50113">
    <property type="entry name" value="PAC"/>
    <property type="match status" value="1"/>
</dbReference>
<comment type="catalytic activity">
    <reaction evidence="1">
        <text>ATP + protein L-histidine = ADP + protein N-phospho-L-histidine.</text>
        <dbReference type="EC" id="2.7.13.3"/>
    </reaction>
</comment>
<feature type="transmembrane region" description="Helical" evidence="15">
    <location>
        <begin position="174"/>
        <end position="194"/>
    </location>
</feature>
<dbReference type="CDD" id="cd00082">
    <property type="entry name" value="HisKA"/>
    <property type="match status" value="1"/>
</dbReference>
<dbReference type="SMART" id="SM00387">
    <property type="entry name" value="HATPase_c"/>
    <property type="match status" value="1"/>
</dbReference>
<gene>
    <name evidence="21" type="ORF">DL238_07095</name>
</gene>
<evidence type="ECO:0000259" key="17">
    <source>
        <dbReference type="PROSITE" id="PS50110"/>
    </source>
</evidence>
<dbReference type="AlphaFoldDB" id="A0A395LLY4"/>
<feature type="domain" description="PAC" evidence="19">
    <location>
        <begin position="614"/>
        <end position="666"/>
    </location>
</feature>
<evidence type="ECO:0000256" key="11">
    <source>
        <dbReference type="ARBA" id="ARBA00022989"/>
    </source>
</evidence>
<dbReference type="GO" id="GO:0000155">
    <property type="term" value="F:phosphorelay sensor kinase activity"/>
    <property type="evidence" value="ECO:0007669"/>
    <property type="project" value="InterPro"/>
</dbReference>
<keyword evidence="13 15" id="KW-0472">Membrane</keyword>
<dbReference type="OrthoDB" id="9801651at2"/>
<dbReference type="InterPro" id="IPR003661">
    <property type="entry name" value="HisK_dim/P_dom"/>
</dbReference>
<keyword evidence="12" id="KW-0902">Two-component regulatory system</keyword>
<dbReference type="GO" id="GO:0005524">
    <property type="term" value="F:ATP binding"/>
    <property type="evidence" value="ECO:0007669"/>
    <property type="project" value="UniProtKB-KW"/>
</dbReference>
<dbReference type="SMART" id="SM00388">
    <property type="entry name" value="HisKA"/>
    <property type="match status" value="1"/>
</dbReference>
<dbReference type="Gene3D" id="2.10.70.100">
    <property type="match status" value="1"/>
</dbReference>
<comment type="subcellular location">
    <subcellularLocation>
        <location evidence="2">Cell membrane</location>
        <topology evidence="2">Multi-pass membrane protein</topology>
    </subcellularLocation>
</comment>
<dbReference type="SUPFAM" id="SSF52172">
    <property type="entry name" value="CheY-like"/>
    <property type="match status" value="1"/>
</dbReference>
<keyword evidence="7 15" id="KW-0812">Transmembrane</keyword>
<dbReference type="PROSITE" id="PS50109">
    <property type="entry name" value="HIS_KIN"/>
    <property type="match status" value="1"/>
</dbReference>
<dbReference type="PANTHER" id="PTHR45339">
    <property type="entry name" value="HYBRID SIGNAL TRANSDUCTION HISTIDINE KINASE J"/>
    <property type="match status" value="1"/>
</dbReference>
<dbReference type="InterPro" id="IPR007895">
    <property type="entry name" value="MASE1"/>
</dbReference>
<dbReference type="InterPro" id="IPR000014">
    <property type="entry name" value="PAS"/>
</dbReference>
<evidence type="ECO:0000256" key="7">
    <source>
        <dbReference type="ARBA" id="ARBA00022692"/>
    </source>
</evidence>
<dbReference type="PROSITE" id="PS50112">
    <property type="entry name" value="PAS"/>
    <property type="match status" value="1"/>
</dbReference>
<dbReference type="SMART" id="SM01079">
    <property type="entry name" value="CHASE"/>
    <property type="match status" value="1"/>
</dbReference>
<dbReference type="GO" id="GO:0005886">
    <property type="term" value="C:plasma membrane"/>
    <property type="evidence" value="ECO:0007669"/>
    <property type="project" value="UniProtKB-SubCell"/>
</dbReference>
<dbReference type="Gene3D" id="3.30.450.20">
    <property type="entry name" value="PAS domain"/>
    <property type="match status" value="1"/>
</dbReference>
<dbReference type="NCBIfam" id="TIGR00229">
    <property type="entry name" value="sensory_box"/>
    <property type="match status" value="1"/>
</dbReference>
<evidence type="ECO:0000259" key="19">
    <source>
        <dbReference type="PROSITE" id="PS50113"/>
    </source>
</evidence>
<feature type="modified residue" description="4-aspartylphosphate" evidence="14">
    <location>
        <position position="984"/>
    </location>
</feature>
<evidence type="ECO:0000256" key="6">
    <source>
        <dbReference type="ARBA" id="ARBA00022679"/>
    </source>
</evidence>
<dbReference type="InterPro" id="IPR006189">
    <property type="entry name" value="CHASE_dom"/>
</dbReference>
<feature type="domain" description="CHASE" evidence="20">
    <location>
        <begin position="333"/>
        <end position="406"/>
    </location>
</feature>
<keyword evidence="22" id="KW-1185">Reference proteome</keyword>
<proteinExistence type="predicted"/>
<keyword evidence="4" id="KW-1003">Cell membrane</keyword>
<dbReference type="PROSITE" id="PS50839">
    <property type="entry name" value="CHASE"/>
    <property type="match status" value="1"/>
</dbReference>
<dbReference type="InterPro" id="IPR035965">
    <property type="entry name" value="PAS-like_dom_sf"/>
</dbReference>
<evidence type="ECO:0000259" key="18">
    <source>
        <dbReference type="PROSITE" id="PS50112"/>
    </source>
</evidence>
<feature type="transmembrane region" description="Helical" evidence="15">
    <location>
        <begin position="74"/>
        <end position="94"/>
    </location>
</feature>
<evidence type="ECO:0000256" key="10">
    <source>
        <dbReference type="ARBA" id="ARBA00022840"/>
    </source>
</evidence>
<dbReference type="SUPFAM" id="SSF47226">
    <property type="entry name" value="Histidine-containing phosphotransfer domain, HPT domain"/>
    <property type="match status" value="1"/>
</dbReference>
<dbReference type="Gene3D" id="1.10.287.130">
    <property type="match status" value="1"/>
</dbReference>
<dbReference type="FunFam" id="3.30.565.10:FF:000010">
    <property type="entry name" value="Sensor histidine kinase RcsC"/>
    <property type="match status" value="1"/>
</dbReference>
<feature type="domain" description="PAS" evidence="18">
    <location>
        <begin position="539"/>
        <end position="611"/>
    </location>
</feature>
<keyword evidence="10" id="KW-0067">ATP-binding</keyword>
<dbReference type="Pfam" id="PF00072">
    <property type="entry name" value="Response_reg"/>
    <property type="match status" value="1"/>
</dbReference>
<feature type="domain" description="Histidine kinase" evidence="16">
    <location>
        <begin position="684"/>
        <end position="906"/>
    </location>
</feature>
<keyword evidence="9" id="KW-0418">Kinase</keyword>
<dbReference type="Pfam" id="PF02518">
    <property type="entry name" value="HATPase_c"/>
    <property type="match status" value="1"/>
</dbReference>
<evidence type="ECO:0000256" key="8">
    <source>
        <dbReference type="ARBA" id="ARBA00022741"/>
    </source>
</evidence>
<protein>
    <recommendedName>
        <fullName evidence="3">histidine kinase</fullName>
        <ecNumber evidence="3">2.7.13.3</ecNumber>
    </recommendedName>
</protein>